<name>A0A347UE80_9RHOB</name>
<evidence type="ECO:0000256" key="2">
    <source>
        <dbReference type="ARBA" id="ARBA00022898"/>
    </source>
</evidence>
<comment type="cofactor">
    <cofactor evidence="1">
        <name>pyridoxal 5'-phosphate</name>
        <dbReference type="ChEBI" id="CHEBI:597326"/>
    </cofactor>
</comment>
<dbReference type="GO" id="GO:0009097">
    <property type="term" value="P:isoleucine biosynthetic process"/>
    <property type="evidence" value="ECO:0007669"/>
    <property type="project" value="TreeGrafter"/>
</dbReference>
<sequence>MTDITLDAIKAAQQQIAGQIIHTPMLELRQPGLEELLPKGSRAMMKLELFQKAGSFKARGNLLSVQALTPDQRAAGVTAASGGNHALALAWAAQTAGTSAKIAIPKTADPIRIDGCRALGAELVLCDDIHEVFAVMEEIAESEGRTVIHPFEGYNMSLGSATCGAEMCADAANLDVVILPVGGGGLISGMSKALKLLNPDIEIYGVEPFGADSMFRSFRAGRPERLEKVDTIADSLGSPTALPYSYGLTRENATDIVRVHDDDLRATMRLMNSALKLMVEPACAASLTGALGPLKEHCEGKNIGLLACGANISRDRFMKLVG</sequence>
<dbReference type="EMBL" id="CP032125">
    <property type="protein sequence ID" value="AXX97158.1"/>
    <property type="molecule type" value="Genomic_DNA"/>
</dbReference>
<keyword evidence="2" id="KW-0663">Pyridoxal phosphate</keyword>
<evidence type="ECO:0000313" key="5">
    <source>
        <dbReference type="EMBL" id="AXX97158.1"/>
    </source>
</evidence>
<evidence type="ECO:0000259" key="4">
    <source>
        <dbReference type="Pfam" id="PF00291"/>
    </source>
</evidence>
<accession>A0A347UE80</accession>
<feature type="domain" description="Tryptophan synthase beta chain-like PALP" evidence="4">
    <location>
        <begin position="19"/>
        <end position="309"/>
    </location>
</feature>
<gene>
    <name evidence="5" type="ORF">BAR1_03950</name>
</gene>
<dbReference type="InterPro" id="IPR036052">
    <property type="entry name" value="TrpB-like_PALP_sf"/>
</dbReference>
<dbReference type="GO" id="GO:0006565">
    <property type="term" value="P:L-serine catabolic process"/>
    <property type="evidence" value="ECO:0007669"/>
    <property type="project" value="TreeGrafter"/>
</dbReference>
<dbReference type="PANTHER" id="PTHR48078:SF6">
    <property type="entry name" value="L-THREONINE DEHYDRATASE CATABOLIC TDCB"/>
    <property type="match status" value="1"/>
</dbReference>
<reference evidence="5 6" key="1">
    <citation type="submission" date="2018-09" db="EMBL/GenBank/DDBJ databases">
        <title>Profundibacter amoris BAR1 gen. nov., sp. nov., a new member of the Roseobacter clade isolated at Lokis Castle Vent Field on the Arctic Mid-Oceanic Ridge.</title>
        <authorList>
            <person name="Le Moine Bauer S."/>
            <person name="Sjoeberg A.G."/>
            <person name="L'Haridon S."/>
            <person name="Stokke R."/>
            <person name="Roalkvam I."/>
            <person name="Steen I.H."/>
            <person name="Dahle H."/>
        </authorList>
    </citation>
    <scope>NUCLEOTIDE SEQUENCE [LARGE SCALE GENOMIC DNA]</scope>
    <source>
        <strain evidence="5 6">BAR1</strain>
    </source>
</reference>
<organism evidence="5 6">
    <name type="scientific">Profundibacter amoris</name>
    <dbReference type="NCBI Taxonomy" id="2171755"/>
    <lineage>
        <taxon>Bacteria</taxon>
        <taxon>Pseudomonadati</taxon>
        <taxon>Pseudomonadota</taxon>
        <taxon>Alphaproteobacteria</taxon>
        <taxon>Rhodobacterales</taxon>
        <taxon>Paracoccaceae</taxon>
        <taxon>Profundibacter</taxon>
    </lineage>
</organism>
<proteinExistence type="predicted"/>
<dbReference type="GO" id="GO:0003941">
    <property type="term" value="F:L-serine ammonia-lyase activity"/>
    <property type="evidence" value="ECO:0007669"/>
    <property type="project" value="TreeGrafter"/>
</dbReference>
<dbReference type="GO" id="GO:0004794">
    <property type="term" value="F:threonine deaminase activity"/>
    <property type="evidence" value="ECO:0007669"/>
    <property type="project" value="TreeGrafter"/>
</dbReference>
<evidence type="ECO:0000256" key="1">
    <source>
        <dbReference type="ARBA" id="ARBA00001933"/>
    </source>
</evidence>
<dbReference type="InterPro" id="IPR001926">
    <property type="entry name" value="TrpB-like_PALP"/>
</dbReference>
<dbReference type="Gene3D" id="3.40.50.1100">
    <property type="match status" value="2"/>
</dbReference>
<dbReference type="GO" id="GO:0006567">
    <property type="term" value="P:L-threonine catabolic process"/>
    <property type="evidence" value="ECO:0007669"/>
    <property type="project" value="TreeGrafter"/>
</dbReference>
<dbReference type="OrthoDB" id="9811476at2"/>
<dbReference type="AlphaFoldDB" id="A0A347UE80"/>
<keyword evidence="3" id="KW-0456">Lyase</keyword>
<dbReference type="SUPFAM" id="SSF53686">
    <property type="entry name" value="Tryptophan synthase beta subunit-like PLP-dependent enzymes"/>
    <property type="match status" value="1"/>
</dbReference>
<dbReference type="Pfam" id="PF00291">
    <property type="entry name" value="PALP"/>
    <property type="match status" value="1"/>
</dbReference>
<dbReference type="CDD" id="cd01562">
    <property type="entry name" value="Thr-dehyd"/>
    <property type="match status" value="1"/>
</dbReference>
<dbReference type="Proteomes" id="UP000261704">
    <property type="component" value="Chromosome"/>
</dbReference>
<evidence type="ECO:0000256" key="3">
    <source>
        <dbReference type="ARBA" id="ARBA00023239"/>
    </source>
</evidence>
<dbReference type="InterPro" id="IPR050147">
    <property type="entry name" value="Ser/Thr_Dehydratase"/>
</dbReference>
<evidence type="ECO:0000313" key="6">
    <source>
        <dbReference type="Proteomes" id="UP000261704"/>
    </source>
</evidence>
<dbReference type="PANTHER" id="PTHR48078">
    <property type="entry name" value="THREONINE DEHYDRATASE, MITOCHONDRIAL-RELATED"/>
    <property type="match status" value="1"/>
</dbReference>
<dbReference type="RefSeq" id="WP_118941816.1">
    <property type="nucleotide sequence ID" value="NZ_CP032125.1"/>
</dbReference>
<keyword evidence="6" id="KW-1185">Reference proteome</keyword>
<dbReference type="KEGG" id="pamo:BAR1_03950"/>
<protein>
    <submittedName>
        <fullName evidence="5">Threonine/serine dehydratase</fullName>
    </submittedName>
</protein>